<evidence type="ECO:0000313" key="10">
    <source>
        <dbReference type="EMBL" id="SHF24871.1"/>
    </source>
</evidence>
<comment type="subcellular location">
    <subcellularLocation>
        <location evidence="1 8">Cell membrane</location>
        <topology evidence="1 8">Multi-pass membrane protein</topology>
    </subcellularLocation>
</comment>
<evidence type="ECO:0000256" key="8">
    <source>
        <dbReference type="RuleBase" id="RU363032"/>
    </source>
</evidence>
<keyword evidence="5 8" id="KW-0812">Transmembrane</keyword>
<organism evidence="10 11">
    <name type="scientific">Caloramator proteoclasticus DSM 10124</name>
    <dbReference type="NCBI Taxonomy" id="1121262"/>
    <lineage>
        <taxon>Bacteria</taxon>
        <taxon>Bacillati</taxon>
        <taxon>Bacillota</taxon>
        <taxon>Clostridia</taxon>
        <taxon>Eubacteriales</taxon>
        <taxon>Clostridiaceae</taxon>
        <taxon>Caloramator</taxon>
    </lineage>
</organism>
<keyword evidence="3 8" id="KW-0813">Transport</keyword>
<sequence>MVNKVLKRVYTALIYFFLYAPIIILIVFSFNESKSRGSFTGFTFKWYSMLFKDRQIMRAMYYTLLVAVIASAVSTFLGTLAAIGIHNMHRRQKKILLNITYLPVLNPDIVTAISLMVLFIALNLKLGLFTMIISHITFCLPYVVLSVLPKLKQLNPNIYEAALDLGATPSYALRKVIIPEIMPGIISGALLAFTLSVDDFVISFFTTGSGVSNLSITIYSMARRGIKPEINALSTLLFLTVLILLLLINKITNKEEREMSLIEKNK</sequence>
<feature type="transmembrane region" description="Helical" evidence="8">
    <location>
        <begin position="59"/>
        <end position="83"/>
    </location>
</feature>
<dbReference type="PROSITE" id="PS50928">
    <property type="entry name" value="ABC_TM1"/>
    <property type="match status" value="1"/>
</dbReference>
<evidence type="ECO:0000259" key="9">
    <source>
        <dbReference type="PROSITE" id="PS50928"/>
    </source>
</evidence>
<evidence type="ECO:0000256" key="2">
    <source>
        <dbReference type="ARBA" id="ARBA00007069"/>
    </source>
</evidence>
<keyword evidence="4" id="KW-1003">Cell membrane</keyword>
<protein>
    <submittedName>
        <fullName evidence="10">Spermidine/putrescine transport system permease protein</fullName>
    </submittedName>
</protein>
<evidence type="ECO:0000256" key="7">
    <source>
        <dbReference type="ARBA" id="ARBA00023136"/>
    </source>
</evidence>
<feature type="transmembrane region" description="Helical" evidence="8">
    <location>
        <begin position="201"/>
        <end position="220"/>
    </location>
</feature>
<keyword evidence="7 8" id="KW-0472">Membrane</keyword>
<accession>A0A1M5A3M1</accession>
<gene>
    <name evidence="10" type="ORF">SAMN02746091_02093</name>
</gene>
<dbReference type="SUPFAM" id="SSF161098">
    <property type="entry name" value="MetI-like"/>
    <property type="match status" value="1"/>
</dbReference>
<dbReference type="InterPro" id="IPR000515">
    <property type="entry name" value="MetI-like"/>
</dbReference>
<dbReference type="Pfam" id="PF00528">
    <property type="entry name" value="BPD_transp_1"/>
    <property type="match status" value="1"/>
</dbReference>
<evidence type="ECO:0000256" key="1">
    <source>
        <dbReference type="ARBA" id="ARBA00004651"/>
    </source>
</evidence>
<dbReference type="EMBL" id="FQVG01000046">
    <property type="protein sequence ID" value="SHF24871.1"/>
    <property type="molecule type" value="Genomic_DNA"/>
</dbReference>
<dbReference type="RefSeq" id="WP_027308343.1">
    <property type="nucleotide sequence ID" value="NZ_FQVG01000046.1"/>
</dbReference>
<dbReference type="AlphaFoldDB" id="A0A1M5A3M1"/>
<keyword evidence="6 8" id="KW-1133">Transmembrane helix</keyword>
<evidence type="ECO:0000313" key="11">
    <source>
        <dbReference type="Proteomes" id="UP000184423"/>
    </source>
</evidence>
<feature type="transmembrane region" description="Helical" evidence="8">
    <location>
        <begin position="176"/>
        <end position="195"/>
    </location>
</feature>
<feature type="transmembrane region" description="Helical" evidence="8">
    <location>
        <begin position="128"/>
        <end position="148"/>
    </location>
</feature>
<comment type="similarity">
    <text evidence="2">Belongs to the binding-protein-dependent transport system permease family. CysTW subfamily.</text>
</comment>
<proteinExistence type="inferred from homology"/>
<reference evidence="11" key="1">
    <citation type="submission" date="2016-11" db="EMBL/GenBank/DDBJ databases">
        <authorList>
            <person name="Varghese N."/>
            <person name="Submissions S."/>
        </authorList>
    </citation>
    <scope>NUCLEOTIDE SEQUENCE [LARGE SCALE GENOMIC DNA]</scope>
    <source>
        <strain evidence="11">DSM 10124</strain>
    </source>
</reference>
<feature type="transmembrane region" description="Helical" evidence="8">
    <location>
        <begin position="232"/>
        <end position="251"/>
    </location>
</feature>
<feature type="domain" description="ABC transmembrane type-1" evidence="9">
    <location>
        <begin position="60"/>
        <end position="248"/>
    </location>
</feature>
<evidence type="ECO:0000256" key="6">
    <source>
        <dbReference type="ARBA" id="ARBA00022989"/>
    </source>
</evidence>
<dbReference type="GO" id="GO:0005886">
    <property type="term" value="C:plasma membrane"/>
    <property type="evidence" value="ECO:0007669"/>
    <property type="project" value="UniProtKB-SubCell"/>
</dbReference>
<evidence type="ECO:0000256" key="5">
    <source>
        <dbReference type="ARBA" id="ARBA00022692"/>
    </source>
</evidence>
<evidence type="ECO:0000256" key="4">
    <source>
        <dbReference type="ARBA" id="ARBA00022475"/>
    </source>
</evidence>
<dbReference type="PANTHER" id="PTHR43848:SF2">
    <property type="entry name" value="PUTRESCINE TRANSPORT SYSTEM PERMEASE PROTEIN POTI"/>
    <property type="match status" value="1"/>
</dbReference>
<name>A0A1M5A3M1_9CLOT</name>
<dbReference type="PANTHER" id="PTHR43848">
    <property type="entry name" value="PUTRESCINE TRANSPORT SYSTEM PERMEASE PROTEIN POTI"/>
    <property type="match status" value="1"/>
</dbReference>
<keyword evidence="11" id="KW-1185">Reference proteome</keyword>
<dbReference type="GO" id="GO:0055085">
    <property type="term" value="P:transmembrane transport"/>
    <property type="evidence" value="ECO:0007669"/>
    <property type="project" value="InterPro"/>
</dbReference>
<dbReference type="CDD" id="cd06261">
    <property type="entry name" value="TM_PBP2"/>
    <property type="match status" value="1"/>
</dbReference>
<dbReference type="InterPro" id="IPR051789">
    <property type="entry name" value="Bact_Polyamine_Transport"/>
</dbReference>
<dbReference type="InterPro" id="IPR035906">
    <property type="entry name" value="MetI-like_sf"/>
</dbReference>
<dbReference type="Proteomes" id="UP000184423">
    <property type="component" value="Unassembled WGS sequence"/>
</dbReference>
<feature type="transmembrane region" description="Helical" evidence="8">
    <location>
        <begin position="12"/>
        <end position="30"/>
    </location>
</feature>
<feature type="transmembrane region" description="Helical" evidence="8">
    <location>
        <begin position="95"/>
        <end position="122"/>
    </location>
</feature>
<evidence type="ECO:0000256" key="3">
    <source>
        <dbReference type="ARBA" id="ARBA00022448"/>
    </source>
</evidence>
<dbReference type="Gene3D" id="1.10.3720.10">
    <property type="entry name" value="MetI-like"/>
    <property type="match status" value="1"/>
</dbReference>